<evidence type="ECO:0000313" key="3">
    <source>
        <dbReference type="EMBL" id="EJX01394.1"/>
    </source>
</evidence>
<organism evidence="3">
    <name type="scientific">gut metagenome</name>
    <dbReference type="NCBI Taxonomy" id="749906"/>
    <lineage>
        <taxon>unclassified sequences</taxon>
        <taxon>metagenomes</taxon>
        <taxon>organismal metagenomes</taxon>
    </lineage>
</organism>
<dbReference type="Pfam" id="PF14527">
    <property type="entry name" value="LAGLIDADG_WhiA"/>
    <property type="match status" value="1"/>
</dbReference>
<feature type="domain" description="Sporulation transcription regulator WhiA N-terminal" evidence="1">
    <location>
        <begin position="28"/>
        <end position="98"/>
    </location>
</feature>
<evidence type="ECO:0000259" key="2">
    <source>
        <dbReference type="Pfam" id="PF14527"/>
    </source>
</evidence>
<dbReference type="InterPro" id="IPR003802">
    <property type="entry name" value="Sporulation_regulator_WhiA"/>
</dbReference>
<dbReference type="SUPFAM" id="SSF55608">
    <property type="entry name" value="Homing endonucleases"/>
    <property type="match status" value="1"/>
</dbReference>
<name>J9G3G8_9ZZZZ</name>
<evidence type="ECO:0000259" key="1">
    <source>
        <dbReference type="Pfam" id="PF10298"/>
    </source>
</evidence>
<sequence length="213" mass="24520">MLNKKSVNLNLLRARQERCYQRSFYSRASLNMSNGKMWLSFQTQNASIAKLVFRVLKNEYDVDVQIATIKRMNLKKNNTYRLIVQSKANEILEDLGILRQGGLYNTPPYSIVRSEKNARAFMQGLFLATGSINSPKTTNYHMELNVPSQDLAIMAVKILDRFYIPAKITLRKQQYIVYTKAGDKIADFLRLLGANQSLFYLKMPEFNVISITS</sequence>
<accession>J9G3G8</accession>
<dbReference type="EMBL" id="AMCI01002977">
    <property type="protein sequence ID" value="EJX01394.1"/>
    <property type="molecule type" value="Genomic_DNA"/>
</dbReference>
<dbReference type="NCBIfam" id="TIGR00647">
    <property type="entry name" value="DNA_bind_WhiA"/>
    <property type="match status" value="1"/>
</dbReference>
<dbReference type="PANTHER" id="PTHR37307">
    <property type="entry name" value="CELL DIVISION PROTEIN WHIA-RELATED"/>
    <property type="match status" value="1"/>
</dbReference>
<reference evidence="3" key="1">
    <citation type="journal article" date="2012" name="PLoS ONE">
        <title>Gene sets for utilization of primary and secondary nutrition supplies in the distal gut of endangered iberian lynx.</title>
        <authorList>
            <person name="Alcaide M."/>
            <person name="Messina E."/>
            <person name="Richter M."/>
            <person name="Bargiela R."/>
            <person name="Peplies J."/>
            <person name="Huws S.A."/>
            <person name="Newbold C.J."/>
            <person name="Golyshin P.N."/>
            <person name="Simon M.A."/>
            <person name="Lopez G."/>
            <person name="Yakimov M.M."/>
            <person name="Ferrer M."/>
        </authorList>
    </citation>
    <scope>NUCLEOTIDE SEQUENCE</scope>
</reference>
<dbReference type="InterPro" id="IPR039518">
    <property type="entry name" value="WhiA_LAGLIDADG_dom"/>
</dbReference>
<feature type="domain" description="WhiA LAGLIDADG-like" evidence="2">
    <location>
        <begin position="119"/>
        <end position="200"/>
    </location>
</feature>
<dbReference type="InterPro" id="IPR027434">
    <property type="entry name" value="Homing_endonucl"/>
</dbReference>
<dbReference type="Pfam" id="PF10298">
    <property type="entry name" value="WhiA_N"/>
    <property type="match status" value="1"/>
</dbReference>
<gene>
    <name evidence="3" type="ORF">EVA_10500</name>
</gene>
<protein>
    <submittedName>
        <fullName evidence="3">Sporulation regulator WhiA</fullName>
    </submittedName>
</protein>
<comment type="caution">
    <text evidence="3">The sequence shown here is derived from an EMBL/GenBank/DDBJ whole genome shotgun (WGS) entry which is preliminary data.</text>
</comment>
<dbReference type="GO" id="GO:0043937">
    <property type="term" value="P:regulation of sporulation"/>
    <property type="evidence" value="ECO:0007669"/>
    <property type="project" value="InterPro"/>
</dbReference>
<dbReference type="PANTHER" id="PTHR37307:SF1">
    <property type="entry name" value="CELL DIVISION PROTEIN WHIA-RELATED"/>
    <property type="match status" value="1"/>
</dbReference>
<proteinExistence type="predicted"/>
<dbReference type="AlphaFoldDB" id="J9G3G8"/>
<dbReference type="InterPro" id="IPR018478">
    <property type="entry name" value="Sporu_reg_WhiA_N_dom"/>
</dbReference>
<dbReference type="Gene3D" id="3.10.28.10">
    <property type="entry name" value="Homing endonucleases"/>
    <property type="match status" value="1"/>
</dbReference>